<dbReference type="KEGG" id="parq:DSM112329_04238"/>
<evidence type="ECO:0000256" key="1">
    <source>
        <dbReference type="ARBA" id="ARBA00022801"/>
    </source>
</evidence>
<feature type="domain" description="AB hydrolase-1" evidence="2">
    <location>
        <begin position="21"/>
        <end position="254"/>
    </location>
</feature>
<sequence>MPLIAVEPRVEIYAQDIGDGPPVVLLHGWAFDHRIWDRQVGALADAGHRVVCVDLRGHGRSDRPYGDYSVERLGQDVVAVLDTLELEDVTLVGWSLGGLTAFRVATTSSSRLRRLVLVASNGVATTRKPTFPFGAPAEAHEEFVITREKADRLESRRSLIAGAFAQQPTEALIARVLELTLATPSWAGAATLSTLMQTDQVAGLADLRVPVAQIVGEKDPIFSHRAGAWLAEQIPDLHRITLDGCGHYPMIEAPDAFDAALLKSASL</sequence>
<reference evidence="3" key="1">
    <citation type="submission" date="2022-12" db="EMBL/GenBank/DDBJ databases">
        <title>Paraconexibacter alkalitolerans sp. nov. and Baekduia alba sp. nov., isolated from soil and emended description of the genera Paraconexibacter (Chun et al., 2020) and Baekduia (An et al., 2020).</title>
        <authorList>
            <person name="Vieira S."/>
            <person name="Huber K.J."/>
            <person name="Geppert A."/>
            <person name="Wolf J."/>
            <person name="Neumann-Schaal M."/>
            <person name="Muesken M."/>
            <person name="Overmann J."/>
        </authorList>
    </citation>
    <scope>NUCLEOTIDE SEQUENCE</scope>
    <source>
        <strain evidence="3">AEG42_29</strain>
    </source>
</reference>
<protein>
    <submittedName>
        <fullName evidence="3">AB hydrolase superfamily protein YdjP</fullName>
        <ecNumber evidence="3">3.-.-.-</ecNumber>
    </submittedName>
</protein>
<gene>
    <name evidence="3" type="primary">ydjP_2</name>
    <name evidence="3" type="ORF">DSM112329_04238</name>
</gene>
<dbReference type="GO" id="GO:0016020">
    <property type="term" value="C:membrane"/>
    <property type="evidence" value="ECO:0007669"/>
    <property type="project" value="TreeGrafter"/>
</dbReference>
<dbReference type="AlphaFoldDB" id="A0AAU7B143"/>
<dbReference type="SUPFAM" id="SSF53474">
    <property type="entry name" value="alpha/beta-Hydrolases"/>
    <property type="match status" value="1"/>
</dbReference>
<dbReference type="RefSeq" id="WP_354698554.1">
    <property type="nucleotide sequence ID" value="NZ_CP114014.1"/>
</dbReference>
<organism evidence="3">
    <name type="scientific">Paraconexibacter sp. AEG42_29</name>
    <dbReference type="NCBI Taxonomy" id="2997339"/>
    <lineage>
        <taxon>Bacteria</taxon>
        <taxon>Bacillati</taxon>
        <taxon>Actinomycetota</taxon>
        <taxon>Thermoleophilia</taxon>
        <taxon>Solirubrobacterales</taxon>
        <taxon>Paraconexibacteraceae</taxon>
        <taxon>Paraconexibacter</taxon>
    </lineage>
</organism>
<dbReference type="PRINTS" id="PR00111">
    <property type="entry name" value="ABHYDROLASE"/>
</dbReference>
<dbReference type="Gene3D" id="3.40.50.1820">
    <property type="entry name" value="alpha/beta hydrolase"/>
    <property type="match status" value="1"/>
</dbReference>
<dbReference type="GO" id="GO:0016787">
    <property type="term" value="F:hydrolase activity"/>
    <property type="evidence" value="ECO:0007669"/>
    <property type="project" value="UniProtKB-KW"/>
</dbReference>
<dbReference type="InterPro" id="IPR050266">
    <property type="entry name" value="AB_hydrolase_sf"/>
</dbReference>
<evidence type="ECO:0000259" key="2">
    <source>
        <dbReference type="Pfam" id="PF00561"/>
    </source>
</evidence>
<evidence type="ECO:0000313" key="3">
    <source>
        <dbReference type="EMBL" id="XAY07357.1"/>
    </source>
</evidence>
<dbReference type="PANTHER" id="PTHR43798">
    <property type="entry name" value="MONOACYLGLYCEROL LIPASE"/>
    <property type="match status" value="1"/>
</dbReference>
<dbReference type="InterPro" id="IPR000639">
    <property type="entry name" value="Epox_hydrolase-like"/>
</dbReference>
<dbReference type="Pfam" id="PF00561">
    <property type="entry name" value="Abhydrolase_1"/>
    <property type="match status" value="1"/>
</dbReference>
<dbReference type="InterPro" id="IPR029058">
    <property type="entry name" value="AB_hydrolase_fold"/>
</dbReference>
<dbReference type="EC" id="3.-.-.-" evidence="3"/>
<dbReference type="PANTHER" id="PTHR43798:SF31">
    <property type="entry name" value="AB HYDROLASE SUPERFAMILY PROTEIN YCLE"/>
    <property type="match status" value="1"/>
</dbReference>
<keyword evidence="1 3" id="KW-0378">Hydrolase</keyword>
<dbReference type="InterPro" id="IPR000073">
    <property type="entry name" value="AB_hydrolase_1"/>
</dbReference>
<dbReference type="PRINTS" id="PR00412">
    <property type="entry name" value="EPOXHYDRLASE"/>
</dbReference>
<proteinExistence type="predicted"/>
<dbReference type="EMBL" id="CP114014">
    <property type="protein sequence ID" value="XAY07357.1"/>
    <property type="molecule type" value="Genomic_DNA"/>
</dbReference>
<accession>A0AAU7B143</accession>
<name>A0AAU7B143_9ACTN</name>